<organism evidence="3 4">
    <name type="scientific">Stratiformator vulcanicus</name>
    <dbReference type="NCBI Taxonomy" id="2527980"/>
    <lineage>
        <taxon>Bacteria</taxon>
        <taxon>Pseudomonadati</taxon>
        <taxon>Planctomycetota</taxon>
        <taxon>Planctomycetia</taxon>
        <taxon>Planctomycetales</taxon>
        <taxon>Planctomycetaceae</taxon>
        <taxon>Stratiformator</taxon>
    </lineage>
</organism>
<dbReference type="OrthoDB" id="211106at2"/>
<feature type="region of interest" description="Disordered" evidence="1">
    <location>
        <begin position="27"/>
        <end position="56"/>
    </location>
</feature>
<protein>
    <submittedName>
        <fullName evidence="3">Uncharacterized protein</fullName>
    </submittedName>
</protein>
<dbReference type="Proteomes" id="UP000317318">
    <property type="component" value="Chromosome"/>
</dbReference>
<dbReference type="KEGG" id="svp:Pan189_33470"/>
<name>A0A517R4Y5_9PLAN</name>
<evidence type="ECO:0000313" key="3">
    <source>
        <dbReference type="EMBL" id="QDT38947.1"/>
    </source>
</evidence>
<sequence length="128" mass="14241" precursor="true">MRTASFALLIAASAVVTSADAHEPVIVSHGHGHGGPASISQQTYPDSVPYGGYGPGGYEPRSGKPYYWTGDGKPGMGSPQGDPYTYHFGPGYYRNNEFGHYRFPYYSYRRPWYDVGHPIYVRDTNQPW</sequence>
<keyword evidence="4" id="KW-1185">Reference proteome</keyword>
<feature type="signal peptide" evidence="2">
    <location>
        <begin position="1"/>
        <end position="21"/>
    </location>
</feature>
<dbReference type="RefSeq" id="WP_145365029.1">
    <property type="nucleotide sequence ID" value="NZ_CP036268.1"/>
</dbReference>
<evidence type="ECO:0000313" key="4">
    <source>
        <dbReference type="Proteomes" id="UP000317318"/>
    </source>
</evidence>
<evidence type="ECO:0000256" key="1">
    <source>
        <dbReference type="SAM" id="MobiDB-lite"/>
    </source>
</evidence>
<proteinExistence type="predicted"/>
<accession>A0A517R4Y5</accession>
<dbReference type="AlphaFoldDB" id="A0A517R4Y5"/>
<evidence type="ECO:0000256" key="2">
    <source>
        <dbReference type="SAM" id="SignalP"/>
    </source>
</evidence>
<dbReference type="EMBL" id="CP036268">
    <property type="protein sequence ID" value="QDT38947.1"/>
    <property type="molecule type" value="Genomic_DNA"/>
</dbReference>
<gene>
    <name evidence="3" type="ORF">Pan189_33470</name>
</gene>
<keyword evidence="2" id="KW-0732">Signal</keyword>
<reference evidence="3 4" key="1">
    <citation type="submission" date="2019-02" db="EMBL/GenBank/DDBJ databases">
        <title>Deep-cultivation of Planctomycetes and their phenomic and genomic characterization uncovers novel biology.</title>
        <authorList>
            <person name="Wiegand S."/>
            <person name="Jogler M."/>
            <person name="Boedeker C."/>
            <person name="Pinto D."/>
            <person name="Vollmers J."/>
            <person name="Rivas-Marin E."/>
            <person name="Kohn T."/>
            <person name="Peeters S.H."/>
            <person name="Heuer A."/>
            <person name="Rast P."/>
            <person name="Oberbeckmann S."/>
            <person name="Bunk B."/>
            <person name="Jeske O."/>
            <person name="Meyerdierks A."/>
            <person name="Storesund J.E."/>
            <person name="Kallscheuer N."/>
            <person name="Luecker S."/>
            <person name="Lage O.M."/>
            <person name="Pohl T."/>
            <person name="Merkel B.J."/>
            <person name="Hornburger P."/>
            <person name="Mueller R.-W."/>
            <person name="Bruemmer F."/>
            <person name="Labrenz M."/>
            <person name="Spormann A.M."/>
            <person name="Op den Camp H."/>
            <person name="Overmann J."/>
            <person name="Amann R."/>
            <person name="Jetten M.S.M."/>
            <person name="Mascher T."/>
            <person name="Medema M.H."/>
            <person name="Devos D.P."/>
            <person name="Kaster A.-K."/>
            <person name="Ovreas L."/>
            <person name="Rohde M."/>
            <person name="Galperin M.Y."/>
            <person name="Jogler C."/>
        </authorList>
    </citation>
    <scope>NUCLEOTIDE SEQUENCE [LARGE SCALE GENOMIC DNA]</scope>
    <source>
        <strain evidence="3 4">Pan189</strain>
    </source>
</reference>
<feature type="chain" id="PRO_5021740556" evidence="2">
    <location>
        <begin position="22"/>
        <end position="128"/>
    </location>
</feature>